<dbReference type="RefSeq" id="WP_425310792.1">
    <property type="nucleotide sequence ID" value="NZ_CP154795.1"/>
</dbReference>
<dbReference type="SUPFAM" id="SSF82784">
    <property type="entry name" value="OsmC-like"/>
    <property type="match status" value="1"/>
</dbReference>
<protein>
    <submittedName>
        <fullName evidence="1">OsmC family protein</fullName>
    </submittedName>
</protein>
<accession>A0ABZ3FW83</accession>
<dbReference type="Gene3D" id="3.30.300.20">
    <property type="match status" value="1"/>
</dbReference>
<dbReference type="Proteomes" id="UP001442841">
    <property type="component" value="Chromosome"/>
</dbReference>
<gene>
    <name evidence="1" type="ORF">AADG42_19110</name>
</gene>
<dbReference type="PANTHER" id="PTHR34352:SF1">
    <property type="entry name" value="PROTEIN YHFA"/>
    <property type="match status" value="1"/>
</dbReference>
<keyword evidence="2" id="KW-1185">Reference proteome</keyword>
<evidence type="ECO:0000313" key="2">
    <source>
        <dbReference type="Proteomes" id="UP001442841"/>
    </source>
</evidence>
<organism evidence="1 2">
    <name type="scientific">Ammonicoccus fulvus</name>
    <dbReference type="NCBI Taxonomy" id="3138240"/>
    <lineage>
        <taxon>Bacteria</taxon>
        <taxon>Bacillati</taxon>
        <taxon>Actinomycetota</taxon>
        <taxon>Actinomycetes</taxon>
        <taxon>Propionibacteriales</taxon>
        <taxon>Propionibacteriaceae</taxon>
        <taxon>Ammonicoccus</taxon>
    </lineage>
</organism>
<dbReference type="InterPro" id="IPR036102">
    <property type="entry name" value="OsmC/Ohrsf"/>
</dbReference>
<sequence length="151" mass="16675">MTVNQQAFVHLVRTAQGRYLAMNRNGVEIELGHGHDLFSPVELLLAALAGCSAIDVDSATTRHAEPEVFKAGVQATKSSEGGNHLEDVQLTFSMRFPDTQEGAEAKSMVERVLQLSHEKLCTVSRTLELETPVEMNVKFCQSFRETIREAS</sequence>
<dbReference type="Pfam" id="PF02566">
    <property type="entry name" value="OsmC"/>
    <property type="match status" value="1"/>
</dbReference>
<name>A0ABZ3FW83_9ACTN</name>
<dbReference type="EMBL" id="CP154795">
    <property type="protein sequence ID" value="XAN09339.1"/>
    <property type="molecule type" value="Genomic_DNA"/>
</dbReference>
<proteinExistence type="predicted"/>
<evidence type="ECO:0000313" key="1">
    <source>
        <dbReference type="EMBL" id="XAN09339.1"/>
    </source>
</evidence>
<dbReference type="InterPro" id="IPR003718">
    <property type="entry name" value="OsmC/Ohr_fam"/>
</dbReference>
<reference evidence="1 2" key="1">
    <citation type="submission" date="2024-04" db="EMBL/GenBank/DDBJ databases">
        <title>Isolation of an actinomycete strain from pig manure.</title>
        <authorList>
            <person name="Gong T."/>
            <person name="Yu Z."/>
            <person name="An M."/>
            <person name="Wei C."/>
            <person name="Yang W."/>
            <person name="Liu L."/>
        </authorList>
    </citation>
    <scope>NUCLEOTIDE SEQUENCE [LARGE SCALE GENOMIC DNA]</scope>
    <source>
        <strain evidence="1 2">ZF39</strain>
    </source>
</reference>
<dbReference type="PANTHER" id="PTHR34352">
    <property type="entry name" value="PROTEIN YHFA"/>
    <property type="match status" value="1"/>
</dbReference>
<dbReference type="InterPro" id="IPR015946">
    <property type="entry name" value="KH_dom-like_a/b"/>
</dbReference>